<dbReference type="SUPFAM" id="SSF57667">
    <property type="entry name" value="beta-beta-alpha zinc fingers"/>
    <property type="match status" value="1"/>
</dbReference>
<dbReference type="GO" id="GO:0005634">
    <property type="term" value="C:nucleus"/>
    <property type="evidence" value="ECO:0007669"/>
    <property type="project" value="TreeGrafter"/>
</dbReference>
<proteinExistence type="predicted"/>
<gene>
    <name evidence="3" type="ORF">B0T25DRAFT_154658</name>
</gene>
<feature type="compositionally biased region" description="Polar residues" evidence="1">
    <location>
        <begin position="246"/>
        <end position="257"/>
    </location>
</feature>
<feature type="region of interest" description="Disordered" evidence="1">
    <location>
        <begin position="328"/>
        <end position="377"/>
    </location>
</feature>
<feature type="compositionally biased region" description="Basic residues" evidence="1">
    <location>
        <begin position="550"/>
        <end position="560"/>
    </location>
</feature>
<dbReference type="Gene3D" id="3.30.160.60">
    <property type="entry name" value="Classic Zinc Finger"/>
    <property type="match status" value="1"/>
</dbReference>
<dbReference type="GO" id="GO:0006357">
    <property type="term" value="P:regulation of transcription by RNA polymerase II"/>
    <property type="evidence" value="ECO:0007669"/>
    <property type="project" value="TreeGrafter"/>
</dbReference>
<dbReference type="PANTHER" id="PTHR46179:SF19">
    <property type="entry name" value="C2H2 FINGER DOMAIN TRANSCRIPTION FACTOR (EUROFUNG)-RELATED"/>
    <property type="match status" value="1"/>
</dbReference>
<keyword evidence="4" id="KW-1185">Reference proteome</keyword>
<organism evidence="3 4">
    <name type="scientific">Lasiosphaeria hispida</name>
    <dbReference type="NCBI Taxonomy" id="260671"/>
    <lineage>
        <taxon>Eukaryota</taxon>
        <taxon>Fungi</taxon>
        <taxon>Dikarya</taxon>
        <taxon>Ascomycota</taxon>
        <taxon>Pezizomycotina</taxon>
        <taxon>Sordariomycetes</taxon>
        <taxon>Sordariomycetidae</taxon>
        <taxon>Sordariales</taxon>
        <taxon>Lasiosphaeriaceae</taxon>
        <taxon>Lasiosphaeria</taxon>
    </lineage>
</organism>
<dbReference type="InterPro" id="IPR013087">
    <property type="entry name" value="Znf_C2H2_type"/>
</dbReference>
<feature type="region of interest" description="Disordered" evidence="1">
    <location>
        <begin position="527"/>
        <end position="560"/>
    </location>
</feature>
<feature type="compositionally biased region" description="Basic and acidic residues" evidence="1">
    <location>
        <begin position="80"/>
        <end position="91"/>
    </location>
</feature>
<feature type="compositionally biased region" description="Polar residues" evidence="1">
    <location>
        <begin position="114"/>
        <end position="128"/>
    </location>
</feature>
<feature type="region of interest" description="Disordered" evidence="1">
    <location>
        <begin position="204"/>
        <end position="309"/>
    </location>
</feature>
<dbReference type="InterPro" id="IPR051061">
    <property type="entry name" value="Zinc_finger_trans_reg"/>
</dbReference>
<dbReference type="Proteomes" id="UP001275084">
    <property type="component" value="Unassembled WGS sequence"/>
</dbReference>
<feature type="domain" description="C2H2-type" evidence="2">
    <location>
        <begin position="501"/>
        <end position="526"/>
    </location>
</feature>
<evidence type="ECO:0000259" key="2">
    <source>
        <dbReference type="SMART" id="SM00355"/>
    </source>
</evidence>
<evidence type="ECO:0000313" key="4">
    <source>
        <dbReference type="Proteomes" id="UP001275084"/>
    </source>
</evidence>
<sequence>MNTTSAPHFTHVSPSELYDPDDDVIPRNSPLMKPTRPVLLPTPSTQFPALFTKVSPPSSPGAKQSNRRMKVRPSQGDGVLVRELDGNRRPEIALLAATEGLPSDMEDEEEYDPSTDTSSSSANGNFSPRSDRSSGGRVRHEEAEVRREESGAQRMELDPPEQDENMGAFDDLKSLAASALAAGNALDVGTTDIQPEVVEVAALAGPTPPVSENDVGKERLAPTPLNQSIAIRRGGPTKDERLAQAAVSSPFSPQSLCSPRDPSATPLVPSMEVASPSNGLTPSSSHSEGLPPIQMISPRSDSNGQMPLPSIRAQLGDIRQLGNNHVAENERLRNPHHVFQHSPPSNMPRLPSIHASPPISPVETYRRGDPLFPPGSFAPVTTPPYPYAQASMHLSPYGDYPSSTTETGSDQSGSTPAASIADKMSIEGLTIHSAVYHCNFAGCNAAPFQTQYLLNSHANVHSSARPHYCPVAGCPRSEGGKGFKRKNEMIRHGLVHDSPGYVCPFCPDREHKYPRPDNLQRHVRVHHVDKDKDDAELRDVLAQRPDGPNRGRRRRGGPGL</sequence>
<feature type="compositionally biased region" description="Acidic residues" evidence="1">
    <location>
        <begin position="104"/>
        <end position="113"/>
    </location>
</feature>
<dbReference type="InterPro" id="IPR036236">
    <property type="entry name" value="Znf_C2H2_sf"/>
</dbReference>
<dbReference type="EMBL" id="JAUIQD010000003">
    <property type="protein sequence ID" value="KAK3357322.1"/>
    <property type="molecule type" value="Genomic_DNA"/>
</dbReference>
<comment type="caution">
    <text evidence="3">The sequence shown here is derived from an EMBL/GenBank/DDBJ whole genome shotgun (WGS) entry which is preliminary data.</text>
</comment>
<feature type="compositionally biased region" description="Polar residues" evidence="1">
    <location>
        <begin position="401"/>
        <end position="417"/>
    </location>
</feature>
<feature type="region of interest" description="Disordered" evidence="1">
    <location>
        <begin position="1"/>
        <end position="167"/>
    </location>
</feature>
<reference evidence="3" key="2">
    <citation type="submission" date="2023-06" db="EMBL/GenBank/DDBJ databases">
        <authorList>
            <consortium name="Lawrence Berkeley National Laboratory"/>
            <person name="Haridas S."/>
            <person name="Hensen N."/>
            <person name="Bonometti L."/>
            <person name="Westerberg I."/>
            <person name="Brannstrom I.O."/>
            <person name="Guillou S."/>
            <person name="Cros-Aarteil S."/>
            <person name="Calhoun S."/>
            <person name="Kuo A."/>
            <person name="Mondo S."/>
            <person name="Pangilinan J."/>
            <person name="Riley R."/>
            <person name="Labutti K."/>
            <person name="Andreopoulos B."/>
            <person name="Lipzen A."/>
            <person name="Chen C."/>
            <person name="Yanf M."/>
            <person name="Daum C."/>
            <person name="Ng V."/>
            <person name="Clum A."/>
            <person name="Steindorff A."/>
            <person name="Ohm R."/>
            <person name="Martin F."/>
            <person name="Silar P."/>
            <person name="Natvig D."/>
            <person name="Lalanne C."/>
            <person name="Gautier V."/>
            <person name="Ament-Velasquez S.L."/>
            <person name="Kruys A."/>
            <person name="Hutchinson M.I."/>
            <person name="Powell A.J."/>
            <person name="Barry K."/>
            <person name="Miller A.N."/>
            <person name="Grigoriev I.V."/>
            <person name="Debuchy R."/>
            <person name="Gladieux P."/>
            <person name="Thoren M.H."/>
            <person name="Johannesson H."/>
        </authorList>
    </citation>
    <scope>NUCLEOTIDE SEQUENCE</scope>
    <source>
        <strain evidence="3">CBS 955.72</strain>
    </source>
</reference>
<feature type="domain" description="C2H2-type" evidence="2">
    <location>
        <begin position="467"/>
        <end position="496"/>
    </location>
</feature>
<dbReference type="AlphaFoldDB" id="A0AAJ0HLY3"/>
<feature type="region of interest" description="Disordered" evidence="1">
    <location>
        <begin position="396"/>
        <end position="418"/>
    </location>
</feature>
<reference evidence="3" key="1">
    <citation type="journal article" date="2023" name="Mol. Phylogenet. Evol.">
        <title>Genome-scale phylogeny and comparative genomics of the fungal order Sordariales.</title>
        <authorList>
            <person name="Hensen N."/>
            <person name="Bonometti L."/>
            <person name="Westerberg I."/>
            <person name="Brannstrom I.O."/>
            <person name="Guillou S."/>
            <person name="Cros-Aarteil S."/>
            <person name="Calhoun S."/>
            <person name="Haridas S."/>
            <person name="Kuo A."/>
            <person name="Mondo S."/>
            <person name="Pangilinan J."/>
            <person name="Riley R."/>
            <person name="LaButti K."/>
            <person name="Andreopoulos B."/>
            <person name="Lipzen A."/>
            <person name="Chen C."/>
            <person name="Yan M."/>
            <person name="Daum C."/>
            <person name="Ng V."/>
            <person name="Clum A."/>
            <person name="Steindorff A."/>
            <person name="Ohm R.A."/>
            <person name="Martin F."/>
            <person name="Silar P."/>
            <person name="Natvig D.O."/>
            <person name="Lalanne C."/>
            <person name="Gautier V."/>
            <person name="Ament-Velasquez S.L."/>
            <person name="Kruys A."/>
            <person name="Hutchinson M.I."/>
            <person name="Powell A.J."/>
            <person name="Barry K."/>
            <person name="Miller A.N."/>
            <person name="Grigoriev I.V."/>
            <person name="Debuchy R."/>
            <person name="Gladieux P."/>
            <person name="Hiltunen Thoren M."/>
            <person name="Johannesson H."/>
        </authorList>
    </citation>
    <scope>NUCLEOTIDE SEQUENCE</scope>
    <source>
        <strain evidence="3">CBS 955.72</strain>
    </source>
</reference>
<dbReference type="SMART" id="SM00355">
    <property type="entry name" value="ZnF_C2H2"/>
    <property type="match status" value="3"/>
</dbReference>
<evidence type="ECO:0000256" key="1">
    <source>
        <dbReference type="SAM" id="MobiDB-lite"/>
    </source>
</evidence>
<feature type="domain" description="C2H2-type" evidence="2">
    <location>
        <begin position="436"/>
        <end position="461"/>
    </location>
</feature>
<feature type="compositionally biased region" description="Basic and acidic residues" evidence="1">
    <location>
        <begin position="129"/>
        <end position="157"/>
    </location>
</feature>
<accession>A0AAJ0HLY3</accession>
<name>A0AAJ0HLY3_9PEZI</name>
<dbReference type="PANTHER" id="PTHR46179">
    <property type="entry name" value="ZINC FINGER PROTEIN"/>
    <property type="match status" value="1"/>
</dbReference>
<protein>
    <recommendedName>
        <fullName evidence="2">C2H2-type domain-containing protein</fullName>
    </recommendedName>
</protein>
<feature type="compositionally biased region" description="Polar residues" evidence="1">
    <location>
        <begin position="275"/>
        <end position="287"/>
    </location>
</feature>
<evidence type="ECO:0000313" key="3">
    <source>
        <dbReference type="EMBL" id="KAK3357322.1"/>
    </source>
</evidence>
<feature type="compositionally biased region" description="Basic and acidic residues" evidence="1">
    <location>
        <begin position="527"/>
        <end position="541"/>
    </location>
</feature>